<feature type="compositionally biased region" description="Acidic residues" evidence="2">
    <location>
        <begin position="119"/>
        <end position="130"/>
    </location>
</feature>
<keyword evidence="1 3" id="KW-0238">DNA-binding</keyword>
<dbReference type="NCBIfam" id="TIGR00621">
    <property type="entry name" value="ssb"/>
    <property type="match status" value="1"/>
</dbReference>
<dbReference type="EMBL" id="UOGI01000228">
    <property type="protein sequence ID" value="VAX33970.1"/>
    <property type="molecule type" value="Genomic_DNA"/>
</dbReference>
<organism evidence="3">
    <name type="scientific">hydrothermal vent metagenome</name>
    <dbReference type="NCBI Taxonomy" id="652676"/>
    <lineage>
        <taxon>unclassified sequences</taxon>
        <taxon>metagenomes</taxon>
        <taxon>ecological metagenomes</taxon>
    </lineage>
</organism>
<accession>A0A3B1DGB1</accession>
<sequence>MFNRIILVGNLTKDPELRYTPQGTPVVNMRIAVNSKIKQGNEFKDETLFIDTVVFGKQAENITQYLSKGSGVLVEGRLKERRWEYEGQQKSKFEVIASTVRFLPRKDASADYGSGDETPPPEETTELEPF</sequence>
<dbReference type="InterPro" id="IPR012340">
    <property type="entry name" value="NA-bd_OB-fold"/>
</dbReference>
<dbReference type="CDD" id="cd04496">
    <property type="entry name" value="SSB_OBF"/>
    <property type="match status" value="1"/>
</dbReference>
<dbReference type="GO" id="GO:0003697">
    <property type="term" value="F:single-stranded DNA binding"/>
    <property type="evidence" value="ECO:0007669"/>
    <property type="project" value="InterPro"/>
</dbReference>
<dbReference type="PROSITE" id="PS50935">
    <property type="entry name" value="SSB"/>
    <property type="match status" value="1"/>
</dbReference>
<dbReference type="Pfam" id="PF00436">
    <property type="entry name" value="SSB"/>
    <property type="match status" value="1"/>
</dbReference>
<dbReference type="PANTHER" id="PTHR10302">
    <property type="entry name" value="SINGLE-STRANDED DNA-BINDING PROTEIN"/>
    <property type="match status" value="1"/>
</dbReference>
<dbReference type="HAMAP" id="MF_00984">
    <property type="entry name" value="SSB"/>
    <property type="match status" value="1"/>
</dbReference>
<feature type="region of interest" description="Disordered" evidence="2">
    <location>
        <begin position="107"/>
        <end position="130"/>
    </location>
</feature>
<dbReference type="Gene3D" id="2.40.50.140">
    <property type="entry name" value="Nucleic acid-binding proteins"/>
    <property type="match status" value="1"/>
</dbReference>
<dbReference type="InterPro" id="IPR000424">
    <property type="entry name" value="Primosome_PriB/ssb"/>
</dbReference>
<dbReference type="GO" id="GO:0009295">
    <property type="term" value="C:nucleoid"/>
    <property type="evidence" value="ECO:0007669"/>
    <property type="project" value="TreeGrafter"/>
</dbReference>
<reference evidence="3" key="1">
    <citation type="submission" date="2018-06" db="EMBL/GenBank/DDBJ databases">
        <authorList>
            <person name="Zhirakovskaya E."/>
        </authorList>
    </citation>
    <scope>NUCLEOTIDE SEQUENCE</scope>
</reference>
<proteinExistence type="inferred from homology"/>
<dbReference type="PANTHER" id="PTHR10302:SF27">
    <property type="entry name" value="SINGLE-STRANDED DNA-BINDING PROTEIN"/>
    <property type="match status" value="1"/>
</dbReference>
<evidence type="ECO:0000313" key="3">
    <source>
        <dbReference type="EMBL" id="VAX33970.1"/>
    </source>
</evidence>
<dbReference type="PIRSF" id="PIRSF002070">
    <property type="entry name" value="SSB"/>
    <property type="match status" value="1"/>
</dbReference>
<evidence type="ECO:0000256" key="1">
    <source>
        <dbReference type="ARBA" id="ARBA00023125"/>
    </source>
</evidence>
<dbReference type="GO" id="GO:0006260">
    <property type="term" value="P:DNA replication"/>
    <property type="evidence" value="ECO:0007669"/>
    <property type="project" value="InterPro"/>
</dbReference>
<protein>
    <submittedName>
        <fullName evidence="3">Single-stranded DNA-binding protein</fullName>
    </submittedName>
</protein>
<dbReference type="InterPro" id="IPR011344">
    <property type="entry name" value="ssDNA-bd"/>
</dbReference>
<dbReference type="AlphaFoldDB" id="A0A3B1DGB1"/>
<dbReference type="SUPFAM" id="SSF50249">
    <property type="entry name" value="Nucleic acid-binding proteins"/>
    <property type="match status" value="1"/>
</dbReference>
<gene>
    <name evidence="3" type="ORF">MNBD_NITROSPIRAE03-1558</name>
</gene>
<name>A0A3B1DGB1_9ZZZZ</name>
<evidence type="ECO:0000256" key="2">
    <source>
        <dbReference type="SAM" id="MobiDB-lite"/>
    </source>
</evidence>